<dbReference type="Gene3D" id="3.40.50.2000">
    <property type="entry name" value="Glycogen Phosphorylase B"/>
    <property type="match status" value="1"/>
</dbReference>
<dbReference type="AlphaFoldDB" id="A0A4S2DC68"/>
<organism evidence="1 2">
    <name type="scientific">Microbacterium laevaniformans</name>
    <dbReference type="NCBI Taxonomy" id="36807"/>
    <lineage>
        <taxon>Bacteria</taxon>
        <taxon>Bacillati</taxon>
        <taxon>Actinomycetota</taxon>
        <taxon>Actinomycetes</taxon>
        <taxon>Micrococcales</taxon>
        <taxon>Microbacteriaceae</taxon>
        <taxon>Microbacterium</taxon>
    </lineage>
</organism>
<dbReference type="Proteomes" id="UP000309893">
    <property type="component" value="Unassembled WGS sequence"/>
</dbReference>
<dbReference type="SUPFAM" id="SSF53756">
    <property type="entry name" value="UDP-Glycosyltransferase/glycogen phosphorylase"/>
    <property type="match status" value="1"/>
</dbReference>
<name>A0A4S2DC68_9MICO</name>
<reference evidence="1 2" key="1">
    <citation type="submission" date="2019-04" db="EMBL/GenBank/DDBJ databases">
        <title>Microbes associate with the intestines of laboratory mice.</title>
        <authorList>
            <person name="Navarre W."/>
            <person name="Wong E."/>
            <person name="Huang K."/>
            <person name="Tropini C."/>
            <person name="Ng K."/>
            <person name="Yu B."/>
        </authorList>
    </citation>
    <scope>NUCLEOTIDE SEQUENCE [LARGE SCALE GENOMIC DNA]</scope>
    <source>
        <strain evidence="1 2">NM46_B2-13</strain>
    </source>
</reference>
<sequence>MSEGAMGDSRLEMRVVFALRSDALTKPGGDSSKVHRYRSHLAALGWDSSIVTSPQDLAKERADVVHIVNLDLPIENSGYVRVANRMGAPIALSTIRHPFDGVEAMYHHGADSFYKSTRRLLLSADQAVAARERIKLFRAKNPSWRLGGSSFFRNQHRLIGSVDAYLPMAEGERLDLERLFRPPGQCSVVRNGFTFGGLKTAEEAFADPTFDVISVGRIEPRKNSVALARAALQLGVTVKFVGALNTKHRAYAMEFERLVESSSAIVHQPAVPQDELPKILAQATTYVNPAWFEVVSQADAEAATLGLKIVTTKHSYIQDALGPSTPVFDPTDLIATPADALAAALGKATTVSPPAPIQWSDAVADLVRAYEGIVRR</sequence>
<evidence type="ECO:0008006" key="3">
    <source>
        <dbReference type="Google" id="ProtNLM"/>
    </source>
</evidence>
<accession>A0A4S2DC68</accession>
<gene>
    <name evidence="1" type="ORF">E5344_02325</name>
</gene>
<proteinExistence type="predicted"/>
<protein>
    <recommendedName>
        <fullName evidence="3">Glycosyltransferase</fullName>
    </recommendedName>
</protein>
<comment type="caution">
    <text evidence="1">The sequence shown here is derived from an EMBL/GenBank/DDBJ whole genome shotgun (WGS) entry which is preliminary data.</text>
</comment>
<dbReference type="RefSeq" id="WP_167487078.1">
    <property type="nucleotide sequence ID" value="NZ_SRYO01000001.1"/>
</dbReference>
<evidence type="ECO:0000313" key="2">
    <source>
        <dbReference type="Proteomes" id="UP000309893"/>
    </source>
</evidence>
<dbReference type="EMBL" id="SRYO01000001">
    <property type="protein sequence ID" value="TGY39459.1"/>
    <property type="molecule type" value="Genomic_DNA"/>
</dbReference>
<evidence type="ECO:0000313" key="1">
    <source>
        <dbReference type="EMBL" id="TGY39459.1"/>
    </source>
</evidence>